<dbReference type="SUPFAM" id="SSF53474">
    <property type="entry name" value="alpha/beta-Hydrolases"/>
    <property type="match status" value="1"/>
</dbReference>
<dbReference type="Gene3D" id="2.60.120.260">
    <property type="entry name" value="Galactose-binding domain-like"/>
    <property type="match status" value="2"/>
</dbReference>
<dbReference type="SMART" id="SM00939">
    <property type="entry name" value="PepX_C"/>
    <property type="match status" value="1"/>
</dbReference>
<comment type="catalytic activity">
    <reaction evidence="1">
        <text>Hydrolyzes Xaa-Pro-|- bonds to release unblocked, N-terminal dipeptides from substrates including Ala-Pro-|-p-nitroanilide and (sequentially) Tyr-Pro-|-Phe-Pro-|-Gly-Pro-|-Ile.</text>
        <dbReference type="EC" id="3.4.14.11"/>
    </reaction>
</comment>
<keyword evidence="7" id="KW-0720">Serine protease</keyword>
<evidence type="ECO:0000256" key="8">
    <source>
        <dbReference type="ARBA" id="ARBA00030045"/>
    </source>
</evidence>
<dbReference type="Pfam" id="PF08530">
    <property type="entry name" value="PepX_C"/>
    <property type="match status" value="1"/>
</dbReference>
<dbReference type="SUPFAM" id="SSF49785">
    <property type="entry name" value="Galactose-binding domain-like"/>
    <property type="match status" value="1"/>
</dbReference>
<comment type="similarity">
    <text evidence="2">Belongs to the peptidase S15 family.</text>
</comment>
<evidence type="ECO:0000259" key="10">
    <source>
        <dbReference type="SMART" id="SM00939"/>
    </source>
</evidence>
<feature type="chain" id="PRO_5035253636" description="Xaa-Pro dipeptidyl-peptidase" evidence="9">
    <location>
        <begin position="25"/>
        <end position="562"/>
    </location>
</feature>
<dbReference type="Proteomes" id="UP000649739">
    <property type="component" value="Unassembled WGS sequence"/>
</dbReference>
<dbReference type="GO" id="GO:0006508">
    <property type="term" value="P:proteolysis"/>
    <property type="evidence" value="ECO:0007669"/>
    <property type="project" value="UniProtKB-KW"/>
</dbReference>
<evidence type="ECO:0000256" key="5">
    <source>
        <dbReference type="ARBA" id="ARBA00022670"/>
    </source>
</evidence>
<dbReference type="InterPro" id="IPR029058">
    <property type="entry name" value="AB_hydrolase_fold"/>
</dbReference>
<evidence type="ECO:0000256" key="9">
    <source>
        <dbReference type="SAM" id="SignalP"/>
    </source>
</evidence>
<feature type="signal peptide" evidence="9">
    <location>
        <begin position="1"/>
        <end position="24"/>
    </location>
</feature>
<dbReference type="InterPro" id="IPR013736">
    <property type="entry name" value="Xaa-Pro_dipept_C"/>
</dbReference>
<dbReference type="GO" id="GO:0004177">
    <property type="term" value="F:aminopeptidase activity"/>
    <property type="evidence" value="ECO:0007669"/>
    <property type="project" value="UniProtKB-KW"/>
</dbReference>
<dbReference type="EC" id="3.4.14.11" evidence="3"/>
<evidence type="ECO:0000256" key="3">
    <source>
        <dbReference type="ARBA" id="ARBA00012463"/>
    </source>
</evidence>
<dbReference type="InterPro" id="IPR005674">
    <property type="entry name" value="CocE/Ser_esterase"/>
</dbReference>
<dbReference type="RefSeq" id="WP_189171464.1">
    <property type="nucleotide sequence ID" value="NZ_BMQB01000009.1"/>
</dbReference>
<gene>
    <name evidence="11" type="primary">pepX</name>
    <name evidence="11" type="ORF">GCM10010123_37160</name>
</gene>
<keyword evidence="6" id="KW-0378">Hydrolase</keyword>
<protein>
    <recommendedName>
        <fullName evidence="3">Xaa-Pro dipeptidyl-peptidase</fullName>
        <ecNumber evidence="3">3.4.14.11</ecNumber>
    </recommendedName>
    <alternativeName>
        <fullName evidence="8">X-prolyl-dipeptidyl aminopeptidase</fullName>
    </alternativeName>
</protein>
<dbReference type="PRINTS" id="PR00923">
    <property type="entry name" value="LACTOPTASE"/>
</dbReference>
<reference evidence="11" key="1">
    <citation type="journal article" date="2014" name="Int. J. Syst. Evol. Microbiol.">
        <title>Complete genome sequence of Corynebacterium casei LMG S-19264T (=DSM 44701T), isolated from a smear-ripened cheese.</title>
        <authorList>
            <consortium name="US DOE Joint Genome Institute (JGI-PGF)"/>
            <person name="Walter F."/>
            <person name="Albersmeier A."/>
            <person name="Kalinowski J."/>
            <person name="Ruckert C."/>
        </authorList>
    </citation>
    <scope>NUCLEOTIDE SEQUENCE</scope>
    <source>
        <strain evidence="11">JCM 3090</strain>
    </source>
</reference>
<evidence type="ECO:0000313" key="11">
    <source>
        <dbReference type="EMBL" id="GGK03794.1"/>
    </source>
</evidence>
<evidence type="ECO:0000256" key="1">
    <source>
        <dbReference type="ARBA" id="ARBA00000123"/>
    </source>
</evidence>
<evidence type="ECO:0000256" key="6">
    <source>
        <dbReference type="ARBA" id="ARBA00022801"/>
    </source>
</evidence>
<dbReference type="InterPro" id="IPR000383">
    <property type="entry name" value="Xaa-Pro-like_dom"/>
</dbReference>
<reference evidence="11" key="2">
    <citation type="submission" date="2020-09" db="EMBL/GenBank/DDBJ databases">
        <authorList>
            <person name="Sun Q."/>
            <person name="Ohkuma M."/>
        </authorList>
    </citation>
    <scope>NUCLEOTIDE SEQUENCE</scope>
    <source>
        <strain evidence="11">JCM 3090</strain>
    </source>
</reference>
<evidence type="ECO:0000256" key="2">
    <source>
        <dbReference type="ARBA" id="ARBA00010819"/>
    </source>
</evidence>
<feature type="domain" description="Xaa-Pro dipeptidyl-peptidase C-terminal" evidence="10">
    <location>
        <begin position="351"/>
        <end position="556"/>
    </location>
</feature>
<dbReference type="InterPro" id="IPR008252">
    <property type="entry name" value="Pept_S15_Xpro"/>
</dbReference>
<dbReference type="EMBL" id="BMQB01000009">
    <property type="protein sequence ID" value="GGK03794.1"/>
    <property type="molecule type" value="Genomic_DNA"/>
</dbReference>
<name>A0A8J3FFA2_9ACTN</name>
<dbReference type="Gene3D" id="1.10.246.70">
    <property type="match status" value="1"/>
</dbReference>
<dbReference type="InterPro" id="IPR008979">
    <property type="entry name" value="Galactose-bd-like_sf"/>
</dbReference>
<proteinExistence type="inferred from homology"/>
<dbReference type="Pfam" id="PF02129">
    <property type="entry name" value="Peptidase_S15"/>
    <property type="match status" value="1"/>
</dbReference>
<keyword evidence="9" id="KW-0732">Signal</keyword>
<keyword evidence="5" id="KW-0645">Protease</keyword>
<dbReference type="NCBIfam" id="TIGR00976">
    <property type="entry name" value="CocE_NonD"/>
    <property type="match status" value="1"/>
</dbReference>
<organism evidence="11 12">
    <name type="scientific">Pilimelia anulata</name>
    <dbReference type="NCBI Taxonomy" id="53371"/>
    <lineage>
        <taxon>Bacteria</taxon>
        <taxon>Bacillati</taxon>
        <taxon>Actinomycetota</taxon>
        <taxon>Actinomycetes</taxon>
        <taxon>Micromonosporales</taxon>
        <taxon>Micromonosporaceae</taxon>
        <taxon>Pilimelia</taxon>
    </lineage>
</organism>
<keyword evidence="4" id="KW-0031">Aminopeptidase</keyword>
<dbReference type="AlphaFoldDB" id="A0A8J3FFA2"/>
<comment type="caution">
    <text evidence="11">The sequence shown here is derived from an EMBL/GenBank/DDBJ whole genome shotgun (WGS) entry which is preliminary data.</text>
</comment>
<dbReference type="GO" id="GO:0008239">
    <property type="term" value="F:dipeptidyl-peptidase activity"/>
    <property type="evidence" value="ECO:0007669"/>
    <property type="project" value="UniProtKB-EC"/>
</dbReference>
<sequence>MTRLAVLLLPALLLVAAPTPPAVAAPRALAQKVFVESPVDSDGDGRADRIAVRVSLPPAARRGARVPSILTVTPYNGAFNPYPYHDRDVDRLPQEAPGTGPAARRVAAGDAAGDRMRAAALAARLDGRFVARGYAEVEAQSLGTGESDGCPSSGGPDEVRAAAAVVDWLTGRARAFDAAGAPVAADWSSGSVGMTGASYDGSLANAVAAAGTPGLKAIVPIAAISNWYDYYRANGLVVGAADAGGDLDTLAQKVAKRPRECAAQLAAILAGEDRATGDYTPYWRERDYLRTVDRVTAAVYVVHGHNDWNVRAAQYGAWFHALAARGVPRRIWLHRGAHDIPTSLEYRLSVEKWFDRFVKGVDTGVPTEPMATVQDQHGTVRTARSWPDPAARTVTHPLAALGATGPRTFTDNGRKLRITDLVADPDADHPHRLVYRLPAQGRAVRLVDAPTVTLRVAVPNRTAANLTALLVDYDGGRPTIVTRGWADPQNHVDVARGEPLVPGRDYTVRFAMQPKEYLFGPQSRIGLVVLSTDNANSLRPPPGTELRITPDGSSLALPLVGA</sequence>
<dbReference type="Gene3D" id="3.40.50.1820">
    <property type="entry name" value="alpha/beta hydrolase"/>
    <property type="match status" value="1"/>
</dbReference>
<accession>A0A8J3FFA2</accession>
<keyword evidence="12" id="KW-1185">Reference proteome</keyword>
<dbReference type="GO" id="GO:0008236">
    <property type="term" value="F:serine-type peptidase activity"/>
    <property type="evidence" value="ECO:0007669"/>
    <property type="project" value="UniProtKB-KW"/>
</dbReference>
<evidence type="ECO:0000256" key="4">
    <source>
        <dbReference type="ARBA" id="ARBA00022438"/>
    </source>
</evidence>
<evidence type="ECO:0000313" key="12">
    <source>
        <dbReference type="Proteomes" id="UP000649739"/>
    </source>
</evidence>
<evidence type="ECO:0000256" key="7">
    <source>
        <dbReference type="ARBA" id="ARBA00022825"/>
    </source>
</evidence>